<protein>
    <submittedName>
        <fullName evidence="1">Uncharacterized protein</fullName>
    </submittedName>
</protein>
<dbReference type="BioCyc" id="SGLO343509:SGP1_RS08345-MONOMER"/>
<reference evidence="1 2" key="1">
    <citation type="journal article" date="2006" name="Genome Res.">
        <title>Massive genome erosion and functional adaptations provide insights into the symbiotic lifestyle of Sodalis glossinidius in the tsetse host.</title>
        <authorList>
            <person name="Toh H."/>
            <person name="Weiss B.L."/>
            <person name="Perkin S.A.H."/>
            <person name="Yamashita A."/>
            <person name="Oshima K."/>
            <person name="Hattori M."/>
            <person name="Aksoy S."/>
        </authorList>
    </citation>
    <scope>NUCLEOTIDE SEQUENCE [LARGE SCALE GENOMIC DNA]</scope>
    <source>
        <strain evidence="2">morsitans</strain>
    </source>
</reference>
<dbReference type="RefSeq" id="WP_011410830.1">
    <property type="nucleotide sequence ID" value="NC_007712.1"/>
</dbReference>
<accession>Q2NUD1</accession>
<dbReference type="KEGG" id="sgl:SG0969"/>
<sequence length="189" mass="21515">MNYTNIAMVGTDDGNRTAVSSPLSPTMLKKTPLFYAAQDAYVKGFVVITDSLVKLLSCHDCADAKNRRDLAKNELLKQIILLSSPVNRFISLQHDVWAQVPKICSTNPKEVLTRLQVHYSNGLMTSLTQYAEKHRLTLPKEEDVNDFINLHAELKSAIMMNSADWLMLIIRDYAASQRACRDWHFVPYR</sequence>
<gene>
    <name evidence="1" type="ordered locus">SG0969</name>
</gene>
<dbReference type="AlphaFoldDB" id="Q2NUD1"/>
<keyword evidence="2" id="KW-1185">Reference proteome</keyword>
<proteinExistence type="predicted"/>
<evidence type="ECO:0000313" key="1">
    <source>
        <dbReference type="EMBL" id="BAE74244.1"/>
    </source>
</evidence>
<dbReference type="HOGENOM" id="CLU_1433607_0_0_6"/>
<organism evidence="1 2">
    <name type="scientific">Sodalis glossinidius (strain morsitans)</name>
    <dbReference type="NCBI Taxonomy" id="343509"/>
    <lineage>
        <taxon>Bacteria</taxon>
        <taxon>Pseudomonadati</taxon>
        <taxon>Pseudomonadota</taxon>
        <taxon>Gammaproteobacteria</taxon>
        <taxon>Enterobacterales</taxon>
        <taxon>Bruguierivoracaceae</taxon>
        <taxon>Sodalis</taxon>
    </lineage>
</organism>
<evidence type="ECO:0000313" key="2">
    <source>
        <dbReference type="Proteomes" id="UP000001932"/>
    </source>
</evidence>
<dbReference type="OrthoDB" id="10015556at2"/>
<dbReference type="Proteomes" id="UP000001932">
    <property type="component" value="Chromosome"/>
</dbReference>
<dbReference type="EMBL" id="AP008232">
    <property type="protein sequence ID" value="BAE74244.1"/>
    <property type="molecule type" value="Genomic_DNA"/>
</dbReference>
<name>Q2NUD1_SODGM</name>